<feature type="compositionally biased region" description="Basic and acidic residues" evidence="1">
    <location>
        <begin position="68"/>
        <end position="88"/>
    </location>
</feature>
<evidence type="ECO:0000256" key="1">
    <source>
        <dbReference type="SAM" id="MobiDB-lite"/>
    </source>
</evidence>
<feature type="compositionally biased region" description="Polar residues" evidence="1">
    <location>
        <begin position="57"/>
        <end position="66"/>
    </location>
</feature>
<evidence type="ECO:0000313" key="2">
    <source>
        <dbReference type="EMBL" id="GFQ70165.1"/>
    </source>
</evidence>
<dbReference type="AlphaFoldDB" id="A0A8X6F3J3"/>
<sequence length="88" mass="9791">MLNMGSIDINNVLKAHCSVFNLSAKQLTGISTNWSIMLACKSGKVLIPPLEMRSLRNPRNQKSQGLKSGERDGHVSGKYMDAHDYRQC</sequence>
<protein>
    <submittedName>
        <fullName evidence="2">Uncharacterized protein</fullName>
    </submittedName>
</protein>
<proteinExistence type="predicted"/>
<dbReference type="EMBL" id="BMAO01000937">
    <property type="protein sequence ID" value="GFQ70165.1"/>
    <property type="molecule type" value="Genomic_DNA"/>
</dbReference>
<keyword evidence="3" id="KW-1185">Reference proteome</keyword>
<evidence type="ECO:0000313" key="3">
    <source>
        <dbReference type="Proteomes" id="UP000887116"/>
    </source>
</evidence>
<gene>
    <name evidence="2" type="ORF">TNCT_329431</name>
</gene>
<organism evidence="2 3">
    <name type="scientific">Trichonephila clavata</name>
    <name type="common">Joro spider</name>
    <name type="synonym">Nephila clavata</name>
    <dbReference type="NCBI Taxonomy" id="2740835"/>
    <lineage>
        <taxon>Eukaryota</taxon>
        <taxon>Metazoa</taxon>
        <taxon>Ecdysozoa</taxon>
        <taxon>Arthropoda</taxon>
        <taxon>Chelicerata</taxon>
        <taxon>Arachnida</taxon>
        <taxon>Araneae</taxon>
        <taxon>Araneomorphae</taxon>
        <taxon>Entelegynae</taxon>
        <taxon>Araneoidea</taxon>
        <taxon>Nephilidae</taxon>
        <taxon>Trichonephila</taxon>
    </lineage>
</organism>
<comment type="caution">
    <text evidence="2">The sequence shown here is derived from an EMBL/GenBank/DDBJ whole genome shotgun (WGS) entry which is preliminary data.</text>
</comment>
<dbReference type="Proteomes" id="UP000887116">
    <property type="component" value="Unassembled WGS sequence"/>
</dbReference>
<name>A0A8X6F3J3_TRICU</name>
<reference evidence="2" key="1">
    <citation type="submission" date="2020-07" db="EMBL/GenBank/DDBJ databases">
        <title>Multicomponent nature underlies the extraordinary mechanical properties of spider dragline silk.</title>
        <authorList>
            <person name="Kono N."/>
            <person name="Nakamura H."/>
            <person name="Mori M."/>
            <person name="Yoshida Y."/>
            <person name="Ohtoshi R."/>
            <person name="Malay A.D."/>
            <person name="Moran D.A.P."/>
            <person name="Tomita M."/>
            <person name="Numata K."/>
            <person name="Arakawa K."/>
        </authorList>
    </citation>
    <scope>NUCLEOTIDE SEQUENCE</scope>
</reference>
<feature type="region of interest" description="Disordered" evidence="1">
    <location>
        <begin position="52"/>
        <end position="88"/>
    </location>
</feature>
<accession>A0A8X6F3J3</accession>